<sequence length="488" mass="52585">MDPVAVMESSFAPFDARLQPGRMDPVPVFAVDLDQTDLAARWAWVRDYAHHFHAARQLILGEVGVNADAPTPLWVQVGARAILSATPAALRPELEACAAVCGVPAGELALLNYLYELKAKCSSFVVAQRGSGRPLHARTLDWPGCAVLCECTVRLRFLRGGRLLYESLTWPGYLGVLTACVPGRFSVSVNFRGDERAELPWELPGNGAVHTVVSEVLRRGVAMLGSLTGRCRSVGFSVRQMIEQEPPVDFEGALSQLSSVQLLAPVYFTLAGPERGEGAILVRGPAPIPLPTSEGEAWRIRRLDDPAYTRNGLLYQANSDTAVSAGDDELLALQEEEGQGGLVSWDRIRVAQALADRYGPQYSLADVIDMVTAQAGELQPQAKRLEVKVAEMSGIANTLTIFSCVLDPSAPSGDALAIRCARHSLFESVEYEDGSKGEEIVLPKRKAGNGWRDAPCFQSGELGYGYAAAMVAVQKEHAPPGMGGMDRS</sequence>
<dbReference type="Gene3D" id="3.60.60.10">
    <property type="entry name" value="Penicillin V Acylase, Chain A"/>
    <property type="match status" value="1"/>
</dbReference>
<dbReference type="Proteomes" id="UP000013827">
    <property type="component" value="Unassembled WGS sequence"/>
</dbReference>
<protein>
    <submittedName>
        <fullName evidence="1">Uncharacterized protein</fullName>
    </submittedName>
</protein>
<evidence type="ECO:0000313" key="1">
    <source>
        <dbReference type="EnsemblProtists" id="EOD33080"/>
    </source>
</evidence>
<dbReference type="RefSeq" id="XP_005785509.1">
    <property type="nucleotide sequence ID" value="XM_005785452.1"/>
</dbReference>
<reference evidence="1" key="2">
    <citation type="submission" date="2024-10" db="UniProtKB">
        <authorList>
            <consortium name="EnsemblProtists"/>
        </authorList>
    </citation>
    <scope>IDENTIFICATION</scope>
</reference>
<keyword evidence="2" id="KW-1185">Reference proteome</keyword>
<reference evidence="2" key="1">
    <citation type="journal article" date="2013" name="Nature">
        <title>Pan genome of the phytoplankton Emiliania underpins its global distribution.</title>
        <authorList>
            <person name="Read B.A."/>
            <person name="Kegel J."/>
            <person name="Klute M.J."/>
            <person name="Kuo A."/>
            <person name="Lefebvre S.C."/>
            <person name="Maumus F."/>
            <person name="Mayer C."/>
            <person name="Miller J."/>
            <person name="Monier A."/>
            <person name="Salamov A."/>
            <person name="Young J."/>
            <person name="Aguilar M."/>
            <person name="Claverie J.M."/>
            <person name="Frickenhaus S."/>
            <person name="Gonzalez K."/>
            <person name="Herman E.K."/>
            <person name="Lin Y.C."/>
            <person name="Napier J."/>
            <person name="Ogata H."/>
            <person name="Sarno A.F."/>
            <person name="Shmutz J."/>
            <person name="Schroeder D."/>
            <person name="de Vargas C."/>
            <person name="Verret F."/>
            <person name="von Dassow P."/>
            <person name="Valentin K."/>
            <person name="Van de Peer Y."/>
            <person name="Wheeler G."/>
            <person name="Dacks J.B."/>
            <person name="Delwiche C.F."/>
            <person name="Dyhrman S.T."/>
            <person name="Glockner G."/>
            <person name="John U."/>
            <person name="Richards T."/>
            <person name="Worden A.Z."/>
            <person name="Zhang X."/>
            <person name="Grigoriev I.V."/>
            <person name="Allen A.E."/>
            <person name="Bidle K."/>
            <person name="Borodovsky M."/>
            <person name="Bowler C."/>
            <person name="Brownlee C."/>
            <person name="Cock J.M."/>
            <person name="Elias M."/>
            <person name="Gladyshev V.N."/>
            <person name="Groth M."/>
            <person name="Guda C."/>
            <person name="Hadaegh A."/>
            <person name="Iglesias-Rodriguez M.D."/>
            <person name="Jenkins J."/>
            <person name="Jones B.M."/>
            <person name="Lawson T."/>
            <person name="Leese F."/>
            <person name="Lindquist E."/>
            <person name="Lobanov A."/>
            <person name="Lomsadze A."/>
            <person name="Malik S.B."/>
            <person name="Marsh M.E."/>
            <person name="Mackinder L."/>
            <person name="Mock T."/>
            <person name="Mueller-Roeber B."/>
            <person name="Pagarete A."/>
            <person name="Parker M."/>
            <person name="Probert I."/>
            <person name="Quesneville H."/>
            <person name="Raines C."/>
            <person name="Rensing S.A."/>
            <person name="Riano-Pachon D.M."/>
            <person name="Richier S."/>
            <person name="Rokitta S."/>
            <person name="Shiraiwa Y."/>
            <person name="Soanes D.M."/>
            <person name="van der Giezen M."/>
            <person name="Wahlund T.M."/>
            <person name="Williams B."/>
            <person name="Wilson W."/>
            <person name="Wolfe G."/>
            <person name="Wurch L.L."/>
        </authorList>
    </citation>
    <scope>NUCLEOTIDE SEQUENCE</scope>
</reference>
<dbReference type="GO" id="GO:0016810">
    <property type="term" value="F:hydrolase activity, acting on carbon-nitrogen (but not peptide) bonds"/>
    <property type="evidence" value="ECO:0007669"/>
    <property type="project" value="TreeGrafter"/>
</dbReference>
<organism evidence="1 2">
    <name type="scientific">Emiliania huxleyi (strain CCMP1516)</name>
    <dbReference type="NCBI Taxonomy" id="280463"/>
    <lineage>
        <taxon>Eukaryota</taxon>
        <taxon>Haptista</taxon>
        <taxon>Haptophyta</taxon>
        <taxon>Prymnesiophyceae</taxon>
        <taxon>Isochrysidales</taxon>
        <taxon>Noelaerhabdaceae</taxon>
        <taxon>Emiliania</taxon>
    </lineage>
</organism>
<evidence type="ECO:0000313" key="2">
    <source>
        <dbReference type="Proteomes" id="UP000013827"/>
    </source>
</evidence>
<dbReference type="PANTHER" id="PTHR28583:SF4">
    <property type="entry name" value="N-ACYLETHANOLAMINE-HYDROLYZING ACID AMIDASE"/>
    <property type="match status" value="1"/>
</dbReference>
<dbReference type="GeneID" id="17278350"/>
<dbReference type="AlphaFoldDB" id="A0A0D3KBE5"/>
<dbReference type="PaxDb" id="2903-EOD33080"/>
<dbReference type="eggNOG" id="ENOG502QVBG">
    <property type="taxonomic scope" value="Eukaryota"/>
</dbReference>
<dbReference type="HOGENOM" id="CLU_559532_0_0_1"/>
<dbReference type="EnsemblProtists" id="EOD33080">
    <property type="protein sequence ID" value="EOD33080"/>
    <property type="gene ID" value="EMIHUDRAFT_98783"/>
</dbReference>
<dbReference type="KEGG" id="ehx:EMIHUDRAFT_98783"/>
<name>A0A0D3KBE5_EMIH1</name>
<accession>A0A0D3KBE5</accession>
<dbReference type="PANTHER" id="PTHR28583">
    <property type="entry name" value="ACID AMIDASE"/>
    <property type="match status" value="1"/>
</dbReference>
<proteinExistence type="predicted"/>